<feature type="transmembrane region" description="Helical" evidence="1">
    <location>
        <begin position="135"/>
        <end position="156"/>
    </location>
</feature>
<proteinExistence type="predicted"/>
<dbReference type="EMBL" id="JBJQOH010000002">
    <property type="protein sequence ID" value="KAL3698603.1"/>
    <property type="molecule type" value="Genomic_DNA"/>
</dbReference>
<accession>A0ABD3I4T0</accession>
<reference evidence="2 3" key="1">
    <citation type="submission" date="2024-09" db="EMBL/GenBank/DDBJ databases">
        <title>Chromosome-scale assembly of Riccia sorocarpa.</title>
        <authorList>
            <person name="Paukszto L."/>
        </authorList>
    </citation>
    <scope>NUCLEOTIDE SEQUENCE [LARGE SCALE GENOMIC DNA]</scope>
    <source>
        <strain evidence="2">LP-2024</strain>
        <tissue evidence="2">Aerial parts of the thallus</tissue>
    </source>
</reference>
<feature type="transmembrane region" description="Helical" evidence="1">
    <location>
        <begin position="103"/>
        <end position="123"/>
    </location>
</feature>
<keyword evidence="1" id="KW-1133">Transmembrane helix</keyword>
<feature type="transmembrane region" description="Helical" evidence="1">
    <location>
        <begin position="73"/>
        <end position="91"/>
    </location>
</feature>
<evidence type="ECO:0000313" key="2">
    <source>
        <dbReference type="EMBL" id="KAL3698603.1"/>
    </source>
</evidence>
<keyword evidence="1" id="KW-0472">Membrane</keyword>
<dbReference type="Proteomes" id="UP001633002">
    <property type="component" value="Unassembled WGS sequence"/>
</dbReference>
<dbReference type="AlphaFoldDB" id="A0ABD3I4T0"/>
<protein>
    <submittedName>
        <fullName evidence="2">Uncharacterized protein</fullName>
    </submittedName>
</protein>
<evidence type="ECO:0000256" key="1">
    <source>
        <dbReference type="SAM" id="Phobius"/>
    </source>
</evidence>
<keyword evidence="1" id="KW-0812">Transmembrane</keyword>
<evidence type="ECO:0000313" key="3">
    <source>
        <dbReference type="Proteomes" id="UP001633002"/>
    </source>
</evidence>
<organism evidence="2 3">
    <name type="scientific">Riccia sorocarpa</name>
    <dbReference type="NCBI Taxonomy" id="122646"/>
    <lineage>
        <taxon>Eukaryota</taxon>
        <taxon>Viridiplantae</taxon>
        <taxon>Streptophyta</taxon>
        <taxon>Embryophyta</taxon>
        <taxon>Marchantiophyta</taxon>
        <taxon>Marchantiopsida</taxon>
        <taxon>Marchantiidae</taxon>
        <taxon>Marchantiales</taxon>
        <taxon>Ricciaceae</taxon>
        <taxon>Riccia</taxon>
    </lineage>
</organism>
<keyword evidence="3" id="KW-1185">Reference proteome</keyword>
<sequence length="201" mass="21722">MQSLCSEVLFQVFPFLCLYCVQHCFHHCLLLRVVVWFSENVRESGDFAAAVRASSLLARTILHASEVQGRASGILWVFSSGVASLLAYEVVGGCVWGGVGMELMFGAGDFGLCIVTVTPVALIKILKSVEVPYGAAAVWSLVGLLGPAAIVAAFAICRDEEGGAIPCFSLSGSLSEQQERPSRYPVFCSSWKSEFYWLLVL</sequence>
<gene>
    <name evidence="2" type="ORF">R1sor_012679</name>
</gene>
<comment type="caution">
    <text evidence="2">The sequence shown here is derived from an EMBL/GenBank/DDBJ whole genome shotgun (WGS) entry which is preliminary data.</text>
</comment>
<name>A0ABD3I4T0_9MARC</name>